<dbReference type="PANTHER" id="PTHR23519:SF1">
    <property type="entry name" value="AUTOPHAGY-RELATED PROTEIN 22"/>
    <property type="match status" value="1"/>
</dbReference>
<reference evidence="7" key="2">
    <citation type="submission" date="2020-09" db="EMBL/GenBank/DDBJ databases">
        <authorList>
            <person name="Sun Q."/>
            <person name="Zhou Y."/>
        </authorList>
    </citation>
    <scope>NUCLEOTIDE SEQUENCE</scope>
    <source>
        <strain evidence="7">CGMCC 1.15290</strain>
    </source>
</reference>
<evidence type="ECO:0000256" key="1">
    <source>
        <dbReference type="ARBA" id="ARBA00004127"/>
    </source>
</evidence>
<reference evidence="7" key="1">
    <citation type="journal article" date="2014" name="Int. J. Syst. Evol. Microbiol.">
        <title>Complete genome sequence of Corynebacterium casei LMG S-19264T (=DSM 44701T), isolated from a smear-ripened cheese.</title>
        <authorList>
            <consortium name="US DOE Joint Genome Institute (JGI-PGF)"/>
            <person name="Walter F."/>
            <person name="Albersmeier A."/>
            <person name="Kalinowski J."/>
            <person name="Ruckert C."/>
        </authorList>
    </citation>
    <scope>NUCLEOTIDE SEQUENCE</scope>
    <source>
        <strain evidence="7">CGMCC 1.15290</strain>
    </source>
</reference>
<feature type="transmembrane region" description="Helical" evidence="6">
    <location>
        <begin position="171"/>
        <end position="192"/>
    </location>
</feature>
<keyword evidence="4 6" id="KW-1133">Transmembrane helix</keyword>
<feature type="transmembrane region" description="Helical" evidence="6">
    <location>
        <begin position="324"/>
        <end position="342"/>
    </location>
</feature>
<feature type="transmembrane region" description="Helical" evidence="6">
    <location>
        <begin position="198"/>
        <end position="220"/>
    </location>
</feature>
<dbReference type="RefSeq" id="WP_188956138.1">
    <property type="nucleotide sequence ID" value="NZ_BMIB01000004.1"/>
</dbReference>
<gene>
    <name evidence="7" type="ORF">GCM10011379_42590</name>
</gene>
<dbReference type="InterPro" id="IPR050495">
    <property type="entry name" value="ATG22/LtaA_families"/>
</dbReference>
<feature type="transmembrane region" description="Helical" evidence="6">
    <location>
        <begin position="348"/>
        <end position="367"/>
    </location>
</feature>
<comment type="subcellular location">
    <subcellularLocation>
        <location evidence="1">Endomembrane system</location>
        <topology evidence="1">Multi-pass membrane protein</topology>
    </subcellularLocation>
</comment>
<evidence type="ECO:0000313" key="7">
    <source>
        <dbReference type="EMBL" id="GGH76960.1"/>
    </source>
</evidence>
<feature type="transmembrane region" description="Helical" evidence="6">
    <location>
        <begin position="94"/>
        <end position="112"/>
    </location>
</feature>
<dbReference type="InterPro" id="IPR024671">
    <property type="entry name" value="Atg22-like"/>
</dbReference>
<feature type="transmembrane region" description="Helical" evidence="6">
    <location>
        <begin position="293"/>
        <end position="312"/>
    </location>
</feature>
<protein>
    <submittedName>
        <fullName evidence="7">MFS transporter</fullName>
    </submittedName>
</protein>
<evidence type="ECO:0000256" key="3">
    <source>
        <dbReference type="ARBA" id="ARBA00022692"/>
    </source>
</evidence>
<evidence type="ECO:0000256" key="4">
    <source>
        <dbReference type="ARBA" id="ARBA00022989"/>
    </source>
</evidence>
<dbReference type="InterPro" id="IPR036259">
    <property type="entry name" value="MFS_trans_sf"/>
</dbReference>
<evidence type="ECO:0000256" key="5">
    <source>
        <dbReference type="ARBA" id="ARBA00023136"/>
    </source>
</evidence>
<dbReference type="AlphaFoldDB" id="A0A917J227"/>
<feature type="transmembrane region" description="Helical" evidence="6">
    <location>
        <begin position="419"/>
        <end position="438"/>
    </location>
</feature>
<feature type="transmembrane region" description="Helical" evidence="6">
    <location>
        <begin position="265"/>
        <end position="287"/>
    </location>
</feature>
<keyword evidence="5 6" id="KW-0472">Membrane</keyword>
<keyword evidence="8" id="KW-1185">Reference proteome</keyword>
<name>A0A917J227_9BACT</name>
<dbReference type="GO" id="GO:0012505">
    <property type="term" value="C:endomembrane system"/>
    <property type="evidence" value="ECO:0007669"/>
    <property type="project" value="UniProtKB-SubCell"/>
</dbReference>
<feature type="transmembrane region" description="Helical" evidence="6">
    <location>
        <begin position="62"/>
        <end position="82"/>
    </location>
</feature>
<dbReference type="EMBL" id="BMIB01000004">
    <property type="protein sequence ID" value="GGH76960.1"/>
    <property type="molecule type" value="Genomic_DNA"/>
</dbReference>
<dbReference type="Gene3D" id="1.20.1250.20">
    <property type="entry name" value="MFS general substrate transporter like domains"/>
    <property type="match status" value="1"/>
</dbReference>
<feature type="transmembrane region" description="Helical" evidence="6">
    <location>
        <begin position="388"/>
        <end position="407"/>
    </location>
</feature>
<dbReference type="SUPFAM" id="SSF103473">
    <property type="entry name" value="MFS general substrate transporter"/>
    <property type="match status" value="1"/>
</dbReference>
<keyword evidence="2" id="KW-0813">Transport</keyword>
<comment type="caution">
    <text evidence="7">The sequence shown here is derived from an EMBL/GenBank/DDBJ whole genome shotgun (WGS) entry which is preliminary data.</text>
</comment>
<dbReference type="Pfam" id="PF11700">
    <property type="entry name" value="ATG22"/>
    <property type="match status" value="1"/>
</dbReference>
<sequence length="448" mass="49569">MGTASKKVVNGWAMYDWANSAYNLVITATIFPAYYTAITLTQSGTKVSFFGRKLENSALLDYTVAAAYLIIACISPVLSSIADYSGNKKKFMQFFCYLGAISCCCLFMLTPAMDSTFKPIGFSPMVLEGSMLFFMLAAVGYCGSQVFYNAYLPEIAAEADQDKVSAKGFAYGYVGSVLLQLICFAVVMLPVVPEQYKYWPPRICFILVGLWWLGFAQVAFRRLPASVPSGTVRTGSMVKHGFNELKKVWQQLQQLPVLKRFLRSFFFYSMGVQTVMLAATLFGSKTLELESSILIVTILIIQIVAILGAWLMSKLSARFGNLSVLAAVIVIWIFICIGAYYTEARNPLQFYILGGSVGLVMGGIQSLSRSTYAKLMPETKDTASFFSFYDVTEKLAIVIGMTSFGFIEEITGNNMRNSVLALGVYFVIAFILMLFAIGKLRQTKQVIK</sequence>
<evidence type="ECO:0000256" key="6">
    <source>
        <dbReference type="SAM" id="Phobius"/>
    </source>
</evidence>
<feature type="transmembrane region" description="Helical" evidence="6">
    <location>
        <begin position="132"/>
        <end position="151"/>
    </location>
</feature>
<dbReference type="PANTHER" id="PTHR23519">
    <property type="entry name" value="AUTOPHAGY-RELATED PROTEIN 22"/>
    <property type="match status" value="1"/>
</dbReference>
<accession>A0A917J227</accession>
<organism evidence="7 8">
    <name type="scientific">Filimonas zeae</name>
    <dbReference type="NCBI Taxonomy" id="1737353"/>
    <lineage>
        <taxon>Bacteria</taxon>
        <taxon>Pseudomonadati</taxon>
        <taxon>Bacteroidota</taxon>
        <taxon>Chitinophagia</taxon>
        <taxon>Chitinophagales</taxon>
        <taxon>Chitinophagaceae</taxon>
        <taxon>Filimonas</taxon>
    </lineage>
</organism>
<proteinExistence type="predicted"/>
<dbReference type="Proteomes" id="UP000627292">
    <property type="component" value="Unassembled WGS sequence"/>
</dbReference>
<evidence type="ECO:0000313" key="8">
    <source>
        <dbReference type="Proteomes" id="UP000627292"/>
    </source>
</evidence>
<keyword evidence="3 6" id="KW-0812">Transmembrane</keyword>
<evidence type="ECO:0000256" key="2">
    <source>
        <dbReference type="ARBA" id="ARBA00022448"/>
    </source>
</evidence>
<feature type="transmembrane region" description="Helical" evidence="6">
    <location>
        <begin position="21"/>
        <end position="42"/>
    </location>
</feature>